<keyword evidence="2" id="KW-1185">Reference proteome</keyword>
<proteinExistence type="predicted"/>
<protein>
    <submittedName>
        <fullName evidence="1">Uncharacterized protein</fullName>
    </submittedName>
</protein>
<dbReference type="Proteomes" id="UP001054945">
    <property type="component" value="Unassembled WGS sequence"/>
</dbReference>
<organism evidence="1 2">
    <name type="scientific">Caerostris extrusa</name>
    <name type="common">Bark spider</name>
    <name type="synonym">Caerostris bankana</name>
    <dbReference type="NCBI Taxonomy" id="172846"/>
    <lineage>
        <taxon>Eukaryota</taxon>
        <taxon>Metazoa</taxon>
        <taxon>Ecdysozoa</taxon>
        <taxon>Arthropoda</taxon>
        <taxon>Chelicerata</taxon>
        <taxon>Arachnida</taxon>
        <taxon>Araneae</taxon>
        <taxon>Araneomorphae</taxon>
        <taxon>Entelegynae</taxon>
        <taxon>Araneoidea</taxon>
        <taxon>Araneidae</taxon>
        <taxon>Caerostris</taxon>
    </lineage>
</organism>
<comment type="caution">
    <text evidence="1">The sequence shown here is derived from an EMBL/GenBank/DDBJ whole genome shotgun (WGS) entry which is preliminary data.</text>
</comment>
<dbReference type="AlphaFoldDB" id="A0AAV4U8Q5"/>
<evidence type="ECO:0000313" key="2">
    <source>
        <dbReference type="Proteomes" id="UP001054945"/>
    </source>
</evidence>
<dbReference type="EMBL" id="BPLR01012475">
    <property type="protein sequence ID" value="GIY54149.1"/>
    <property type="molecule type" value="Genomic_DNA"/>
</dbReference>
<gene>
    <name evidence="1" type="ORF">CEXT_98011</name>
</gene>
<accession>A0AAV4U8Q5</accession>
<sequence length="93" mass="10788">MQDKESTLNVIEKRVALPQNPNILFHTTHHFLKDFFIQFHTTLALFTSRCFHSRETFPHAYTIHTPLMNLLLHPPLSTTPDGGFFHFHLSSSS</sequence>
<name>A0AAV4U8Q5_CAEEX</name>
<evidence type="ECO:0000313" key="1">
    <source>
        <dbReference type="EMBL" id="GIY54149.1"/>
    </source>
</evidence>
<reference evidence="1 2" key="1">
    <citation type="submission" date="2021-06" db="EMBL/GenBank/DDBJ databases">
        <title>Caerostris extrusa draft genome.</title>
        <authorList>
            <person name="Kono N."/>
            <person name="Arakawa K."/>
        </authorList>
    </citation>
    <scope>NUCLEOTIDE SEQUENCE [LARGE SCALE GENOMIC DNA]</scope>
</reference>